<sequence>MGGVTASHPPPLELATTASASGNSEPLTTGRPSCKTKTEARSVWMAAAGLRSSRKRAAAETPCPLREDTAKPSKKKKASSLTTAPHVQDSDGGCHVTVTQAQAPDYQLPLKPKIAKKVIEVALNAVRGGPAVVGLEMDNSTAENP</sequence>
<reference evidence="3" key="2">
    <citation type="submission" date="2015-01" db="EMBL/GenBank/DDBJ databases">
        <title>Evolutionary Origins and Diversification of the Mycorrhizal Mutualists.</title>
        <authorList>
            <consortium name="DOE Joint Genome Institute"/>
            <consortium name="Mycorrhizal Genomics Consortium"/>
            <person name="Kohler A."/>
            <person name="Kuo A."/>
            <person name="Nagy L.G."/>
            <person name="Floudas D."/>
            <person name="Copeland A."/>
            <person name="Barry K.W."/>
            <person name="Cichocki N."/>
            <person name="Veneault-Fourrey C."/>
            <person name="LaButti K."/>
            <person name="Lindquist E.A."/>
            <person name="Lipzen A."/>
            <person name="Lundell T."/>
            <person name="Morin E."/>
            <person name="Murat C."/>
            <person name="Riley R."/>
            <person name="Ohm R."/>
            <person name="Sun H."/>
            <person name="Tunlid A."/>
            <person name="Henrissat B."/>
            <person name="Grigoriev I.V."/>
            <person name="Hibbett D.S."/>
            <person name="Martin F."/>
        </authorList>
    </citation>
    <scope>NUCLEOTIDE SEQUENCE [LARGE SCALE GENOMIC DNA]</scope>
    <source>
        <strain evidence="3">ATCC 200175</strain>
    </source>
</reference>
<accession>A0A0C9SNT7</accession>
<reference evidence="2 3" key="1">
    <citation type="submission" date="2014-06" db="EMBL/GenBank/DDBJ databases">
        <authorList>
            <consortium name="DOE Joint Genome Institute"/>
            <person name="Kuo A."/>
            <person name="Kohler A."/>
            <person name="Nagy L.G."/>
            <person name="Floudas D."/>
            <person name="Copeland A."/>
            <person name="Barry K.W."/>
            <person name="Cichocki N."/>
            <person name="Veneault-Fourrey C."/>
            <person name="LaButti K."/>
            <person name="Lindquist E.A."/>
            <person name="Lipzen A."/>
            <person name="Lundell T."/>
            <person name="Morin E."/>
            <person name="Murat C."/>
            <person name="Sun H."/>
            <person name="Tunlid A."/>
            <person name="Henrissat B."/>
            <person name="Grigoriev I.V."/>
            <person name="Hibbett D.S."/>
            <person name="Martin F."/>
            <person name="Nordberg H.P."/>
            <person name="Cantor M.N."/>
            <person name="Hua S.X."/>
        </authorList>
    </citation>
    <scope>NUCLEOTIDE SEQUENCE [LARGE SCALE GENOMIC DNA]</scope>
    <source>
        <strain evidence="2 3">ATCC 200175</strain>
    </source>
</reference>
<dbReference type="AlphaFoldDB" id="A0A0C9SNT7"/>
<evidence type="ECO:0000313" key="2">
    <source>
        <dbReference type="EMBL" id="KIJ08419.1"/>
    </source>
</evidence>
<keyword evidence="3" id="KW-1185">Reference proteome</keyword>
<dbReference type="EMBL" id="KN819625">
    <property type="protein sequence ID" value="KIJ08419.1"/>
    <property type="molecule type" value="Genomic_DNA"/>
</dbReference>
<gene>
    <name evidence="2" type="ORF">PAXINDRAFT_18443</name>
</gene>
<organism evidence="2 3">
    <name type="scientific">Paxillus involutus ATCC 200175</name>
    <dbReference type="NCBI Taxonomy" id="664439"/>
    <lineage>
        <taxon>Eukaryota</taxon>
        <taxon>Fungi</taxon>
        <taxon>Dikarya</taxon>
        <taxon>Basidiomycota</taxon>
        <taxon>Agaricomycotina</taxon>
        <taxon>Agaricomycetes</taxon>
        <taxon>Agaricomycetidae</taxon>
        <taxon>Boletales</taxon>
        <taxon>Paxilineae</taxon>
        <taxon>Paxillaceae</taxon>
        <taxon>Paxillus</taxon>
    </lineage>
</organism>
<dbReference type="Proteomes" id="UP000053647">
    <property type="component" value="Unassembled WGS sequence"/>
</dbReference>
<evidence type="ECO:0000313" key="3">
    <source>
        <dbReference type="Proteomes" id="UP000053647"/>
    </source>
</evidence>
<evidence type="ECO:0000256" key="1">
    <source>
        <dbReference type="SAM" id="MobiDB-lite"/>
    </source>
</evidence>
<feature type="compositionally biased region" description="Polar residues" evidence="1">
    <location>
        <begin position="16"/>
        <end position="31"/>
    </location>
</feature>
<dbReference type="HOGENOM" id="CLU_1787427_0_0_1"/>
<proteinExistence type="predicted"/>
<name>A0A0C9SNT7_PAXIN</name>
<feature type="region of interest" description="Disordered" evidence="1">
    <location>
        <begin position="1"/>
        <end position="93"/>
    </location>
</feature>
<protein>
    <submittedName>
        <fullName evidence="2">Uncharacterized protein</fullName>
    </submittedName>
</protein>